<evidence type="ECO:0008006" key="3">
    <source>
        <dbReference type="Google" id="ProtNLM"/>
    </source>
</evidence>
<dbReference type="EMBL" id="BSDI01000040">
    <property type="protein sequence ID" value="GLI01052.1"/>
    <property type="molecule type" value="Genomic_DNA"/>
</dbReference>
<protein>
    <recommendedName>
        <fullName evidence="3">Response regulatory domain-containing protein</fullName>
    </recommendedName>
</protein>
<dbReference type="RefSeq" id="WP_281901755.1">
    <property type="nucleotide sequence ID" value="NZ_BSDI01000040.1"/>
</dbReference>
<accession>A0ABQ5R2P3</accession>
<keyword evidence="2" id="KW-1185">Reference proteome</keyword>
<organism evidence="1 2">
    <name type="scientific">Phytohabitans aurantiacus</name>
    <dbReference type="NCBI Taxonomy" id="3016789"/>
    <lineage>
        <taxon>Bacteria</taxon>
        <taxon>Bacillati</taxon>
        <taxon>Actinomycetota</taxon>
        <taxon>Actinomycetes</taxon>
        <taxon>Micromonosporales</taxon>
        <taxon>Micromonosporaceae</taxon>
    </lineage>
</organism>
<evidence type="ECO:0000313" key="1">
    <source>
        <dbReference type="EMBL" id="GLI01052.1"/>
    </source>
</evidence>
<sequence>MSRIRILLAGATSDLRSMVHDAVAGQHDLLIVGETSGEVETLLEAGRIHVEVVIVGMRGAELPPVAERLLDEYPRLGVLAVDLDRDEGMLYRLSPRVTRISDIRITGLAGMVRQIAPERRG</sequence>
<comment type="caution">
    <text evidence="1">The sequence shown here is derived from an EMBL/GenBank/DDBJ whole genome shotgun (WGS) entry which is preliminary data.</text>
</comment>
<evidence type="ECO:0000313" key="2">
    <source>
        <dbReference type="Proteomes" id="UP001144280"/>
    </source>
</evidence>
<reference evidence="1" key="1">
    <citation type="submission" date="2022-12" db="EMBL/GenBank/DDBJ databases">
        <title>New Phytohabitans aurantiacus sp. RD004123 nov., an actinomycete isolated from soil.</title>
        <authorList>
            <person name="Triningsih D.W."/>
            <person name="Harunari E."/>
            <person name="Igarashi Y."/>
        </authorList>
    </citation>
    <scope>NUCLEOTIDE SEQUENCE</scope>
    <source>
        <strain evidence="1">RD004123</strain>
    </source>
</reference>
<gene>
    <name evidence="1" type="ORF">Pa4123_63280</name>
</gene>
<name>A0ABQ5R2P3_9ACTN</name>
<dbReference type="Proteomes" id="UP001144280">
    <property type="component" value="Unassembled WGS sequence"/>
</dbReference>
<proteinExistence type="predicted"/>